<keyword evidence="4" id="KW-1185">Reference proteome</keyword>
<gene>
    <name evidence="3" type="primary">bamB_20</name>
    <name evidence="3" type="ORF">LzC2_41340</name>
</gene>
<sequence>MIAALLLAPLLAAPADVSESADWPGWLGPNRDGRVHEFAPSADWSQAPTERWRVEVGTGYGSPLVAGERVYLHARQGEEEVLWRLDAATGDTVWRRGWAVPFEAQPGGERHGAGPKASPLLADGRVFTHSITGTVRAWDAETGEPLWSRKPADRFAPGRPNWGASGSPAFDPNTGPHGAVIVHLGNDDAGALTAFDARTGETLWELVGDGASYSSPVVTEIDGVRQVVAWTHEAVLGVDAATGAELWRSSLPHVGGDQNMPTPTIHDGTVIVGAENRGVRALRPTRSANPEAASGWTVEELWHTEAAALDMSTGVICDGLLYGFSHLRSGQLFALDPATGELLWSTRGREGANGTLLSLPPTAGEEEGRVLVLKDDGTLLVLAARGAETEILATHRVAAGQTWAPAAPLPDGLLVKDLDTLRRLSFDRPEDGGTKTERREAGDRRR</sequence>
<comment type="caution">
    <text evidence="3">The sequence shown here is derived from an EMBL/GenBank/DDBJ whole genome shotgun (WGS) entry which is preliminary data.</text>
</comment>
<dbReference type="Pfam" id="PF13360">
    <property type="entry name" value="PQQ_2"/>
    <property type="match status" value="1"/>
</dbReference>
<name>A0ABX1VJD1_9PLAN</name>
<reference evidence="3 4" key="1">
    <citation type="journal article" date="2020" name="Syst. Appl. Microbiol.">
        <title>Alienimonas chondri sp. nov., a novel planctomycete isolated from the biofilm of the red alga Chondrus crispus.</title>
        <authorList>
            <person name="Vitorino I."/>
            <person name="Albuquerque L."/>
            <person name="Wiegand S."/>
            <person name="Kallscheuer N."/>
            <person name="da Costa M.S."/>
            <person name="Lobo-da-Cunha A."/>
            <person name="Jogler C."/>
            <person name="Lage O.M."/>
        </authorList>
    </citation>
    <scope>NUCLEOTIDE SEQUENCE [LARGE SCALE GENOMIC DNA]</scope>
    <source>
        <strain evidence="3 4">LzC2</strain>
    </source>
</reference>
<dbReference type="Gene3D" id="2.40.10.480">
    <property type="match status" value="1"/>
</dbReference>
<feature type="domain" description="Pyrrolo-quinoline quinone repeat" evidence="2">
    <location>
        <begin position="80"/>
        <end position="305"/>
    </location>
</feature>
<proteinExistence type="predicted"/>
<evidence type="ECO:0000256" key="1">
    <source>
        <dbReference type="SAM" id="MobiDB-lite"/>
    </source>
</evidence>
<dbReference type="PANTHER" id="PTHR34512">
    <property type="entry name" value="CELL SURFACE PROTEIN"/>
    <property type="match status" value="1"/>
</dbReference>
<evidence type="ECO:0000313" key="3">
    <source>
        <dbReference type="EMBL" id="NNJ28023.1"/>
    </source>
</evidence>
<dbReference type="InterPro" id="IPR011047">
    <property type="entry name" value="Quinoprotein_ADH-like_sf"/>
</dbReference>
<dbReference type="PANTHER" id="PTHR34512:SF30">
    <property type="entry name" value="OUTER MEMBRANE PROTEIN ASSEMBLY FACTOR BAMB"/>
    <property type="match status" value="1"/>
</dbReference>
<accession>A0ABX1VJD1</accession>
<evidence type="ECO:0000313" key="4">
    <source>
        <dbReference type="Proteomes" id="UP000609651"/>
    </source>
</evidence>
<protein>
    <submittedName>
        <fullName evidence="3">Outer membrane protein assembly factor BamB</fullName>
    </submittedName>
</protein>
<dbReference type="EMBL" id="WTPX01000263">
    <property type="protein sequence ID" value="NNJ28023.1"/>
    <property type="molecule type" value="Genomic_DNA"/>
</dbReference>
<dbReference type="SUPFAM" id="SSF50998">
    <property type="entry name" value="Quinoprotein alcohol dehydrogenase-like"/>
    <property type="match status" value="1"/>
</dbReference>
<dbReference type="SMART" id="SM00564">
    <property type="entry name" value="PQQ"/>
    <property type="match status" value="6"/>
</dbReference>
<feature type="region of interest" description="Disordered" evidence="1">
    <location>
        <begin position="425"/>
        <end position="446"/>
    </location>
</feature>
<evidence type="ECO:0000259" key="2">
    <source>
        <dbReference type="Pfam" id="PF13360"/>
    </source>
</evidence>
<dbReference type="Gene3D" id="2.130.10.10">
    <property type="entry name" value="YVTN repeat-like/Quinoprotein amine dehydrogenase"/>
    <property type="match status" value="1"/>
</dbReference>
<organism evidence="3 4">
    <name type="scientific">Alienimonas chondri</name>
    <dbReference type="NCBI Taxonomy" id="2681879"/>
    <lineage>
        <taxon>Bacteria</taxon>
        <taxon>Pseudomonadati</taxon>
        <taxon>Planctomycetota</taxon>
        <taxon>Planctomycetia</taxon>
        <taxon>Planctomycetales</taxon>
        <taxon>Planctomycetaceae</taxon>
        <taxon>Alienimonas</taxon>
    </lineage>
</organism>
<dbReference type="Proteomes" id="UP000609651">
    <property type="component" value="Unassembled WGS sequence"/>
</dbReference>
<dbReference type="InterPro" id="IPR015943">
    <property type="entry name" value="WD40/YVTN_repeat-like_dom_sf"/>
</dbReference>
<dbReference type="InterPro" id="IPR002372">
    <property type="entry name" value="PQQ_rpt_dom"/>
</dbReference>
<dbReference type="InterPro" id="IPR018391">
    <property type="entry name" value="PQQ_b-propeller_rpt"/>
</dbReference>